<keyword evidence="7" id="KW-1185">Reference proteome</keyword>
<proteinExistence type="inferred from homology"/>
<dbReference type="EMBL" id="JAKOGI010000076">
    <property type="protein sequence ID" value="KAJ8445535.1"/>
    <property type="molecule type" value="Genomic_DNA"/>
</dbReference>
<dbReference type="PANTHER" id="PTHR12636:SF12">
    <property type="entry name" value="RIBOSOMAL RNA SMALL SUBUNIT METHYLTRANSFERASE NEP1-LIKE"/>
    <property type="match status" value="1"/>
</dbReference>
<comment type="similarity">
    <text evidence="1">Belongs to the class IV-like SAM-binding methyltransferase superfamily. RNA methyltransferase NEP1 family.</text>
</comment>
<evidence type="ECO:0000256" key="2">
    <source>
        <dbReference type="ARBA" id="ARBA00022517"/>
    </source>
</evidence>
<protein>
    <recommendedName>
        <fullName evidence="8">Ribosomal RNA small subunit methyltransferase NEP1</fullName>
    </recommendedName>
</protein>
<dbReference type="InterPro" id="IPR029028">
    <property type="entry name" value="Alpha/beta_knot_MTases"/>
</dbReference>
<dbReference type="CDD" id="cd18088">
    <property type="entry name" value="Nep1-like"/>
    <property type="match status" value="1"/>
</dbReference>
<dbReference type="AlphaFoldDB" id="A0A9Q1KKZ3"/>
<keyword evidence="5" id="KW-0812">Transmembrane</keyword>
<name>A0A9Q1KKZ3_9CARY</name>
<evidence type="ECO:0000313" key="7">
    <source>
        <dbReference type="Proteomes" id="UP001153076"/>
    </source>
</evidence>
<evidence type="ECO:0000256" key="1">
    <source>
        <dbReference type="ARBA" id="ARBA00008115"/>
    </source>
</evidence>
<sequence>MLLSCTVASGLDSLLLSFEAVIFGTIMGKREASEGLLQPCSRRNHELQSNVEAIDEVENTESNMAMSELKAEGRDINLCGIPLAPSFQTAKSGAIFVLEKASLVLAHVGKRYQILSSDEHAGYLRRKNLNPYDYRPDIVHEALLEIMDSRLRMAGRLKAIYIRTDDGALIKVEPNALIPRSLKEFCNMMAELRQKFSIKAAGNKGKLLRLLKTPVTQYLPVNSRKIGLSCSSEKAVNLRDYVSGIGSRDDVVFVVGAMAHGRIECDYIEDLISGILCVLFYVSYVNACIMYCIIVKWTVSHLHLSAAVCLSCICIAMERKWGIL</sequence>
<dbReference type="Gene3D" id="3.40.1280.10">
    <property type="match status" value="1"/>
</dbReference>
<keyword evidence="4" id="KW-0694">RNA-binding</keyword>
<organism evidence="6 7">
    <name type="scientific">Carnegiea gigantea</name>
    <dbReference type="NCBI Taxonomy" id="171969"/>
    <lineage>
        <taxon>Eukaryota</taxon>
        <taxon>Viridiplantae</taxon>
        <taxon>Streptophyta</taxon>
        <taxon>Embryophyta</taxon>
        <taxon>Tracheophyta</taxon>
        <taxon>Spermatophyta</taxon>
        <taxon>Magnoliopsida</taxon>
        <taxon>eudicotyledons</taxon>
        <taxon>Gunneridae</taxon>
        <taxon>Pentapetalae</taxon>
        <taxon>Caryophyllales</taxon>
        <taxon>Cactineae</taxon>
        <taxon>Cactaceae</taxon>
        <taxon>Cactoideae</taxon>
        <taxon>Echinocereeae</taxon>
        <taxon>Carnegiea</taxon>
    </lineage>
</organism>
<evidence type="ECO:0000256" key="3">
    <source>
        <dbReference type="ARBA" id="ARBA00022730"/>
    </source>
</evidence>
<evidence type="ECO:0000256" key="4">
    <source>
        <dbReference type="ARBA" id="ARBA00022884"/>
    </source>
</evidence>
<dbReference type="GO" id="GO:0032040">
    <property type="term" value="C:small-subunit processome"/>
    <property type="evidence" value="ECO:0007669"/>
    <property type="project" value="TreeGrafter"/>
</dbReference>
<dbReference type="Pfam" id="PF03587">
    <property type="entry name" value="EMG1"/>
    <property type="match status" value="1"/>
</dbReference>
<dbReference type="PANTHER" id="PTHR12636">
    <property type="entry name" value="NEP1/MRA1"/>
    <property type="match status" value="1"/>
</dbReference>
<comment type="caution">
    <text evidence="6">The sequence shown here is derived from an EMBL/GenBank/DDBJ whole genome shotgun (WGS) entry which is preliminary data.</text>
</comment>
<dbReference type="GO" id="GO:0070475">
    <property type="term" value="P:rRNA base methylation"/>
    <property type="evidence" value="ECO:0007669"/>
    <property type="project" value="InterPro"/>
</dbReference>
<keyword evidence="5" id="KW-0472">Membrane</keyword>
<dbReference type="GO" id="GO:0070037">
    <property type="term" value="F:rRNA (pseudouridine) methyltransferase activity"/>
    <property type="evidence" value="ECO:0007669"/>
    <property type="project" value="InterPro"/>
</dbReference>
<keyword evidence="2" id="KW-0690">Ribosome biogenesis</keyword>
<dbReference type="OrthoDB" id="269804at2759"/>
<evidence type="ECO:0008006" key="8">
    <source>
        <dbReference type="Google" id="ProtNLM"/>
    </source>
</evidence>
<keyword evidence="5" id="KW-1133">Transmembrane helix</keyword>
<evidence type="ECO:0000313" key="6">
    <source>
        <dbReference type="EMBL" id="KAJ8445535.1"/>
    </source>
</evidence>
<dbReference type="SUPFAM" id="SSF75217">
    <property type="entry name" value="alpha/beta knot"/>
    <property type="match status" value="1"/>
</dbReference>
<dbReference type="InterPro" id="IPR005304">
    <property type="entry name" value="Rbsml_bgen_MeTrfase_EMG1/NEP1"/>
</dbReference>
<dbReference type="InterPro" id="IPR029026">
    <property type="entry name" value="tRNA_m1G_MTases_N"/>
</dbReference>
<accession>A0A9Q1KKZ3</accession>
<dbReference type="Proteomes" id="UP001153076">
    <property type="component" value="Unassembled WGS sequence"/>
</dbReference>
<evidence type="ECO:0000256" key="5">
    <source>
        <dbReference type="SAM" id="Phobius"/>
    </source>
</evidence>
<dbReference type="GO" id="GO:0019843">
    <property type="term" value="F:rRNA binding"/>
    <property type="evidence" value="ECO:0007669"/>
    <property type="project" value="UniProtKB-KW"/>
</dbReference>
<feature type="transmembrane region" description="Helical" evidence="5">
    <location>
        <begin position="271"/>
        <end position="294"/>
    </location>
</feature>
<gene>
    <name evidence="6" type="ORF">Cgig2_012423</name>
</gene>
<keyword evidence="3" id="KW-0699">rRNA-binding</keyword>
<reference evidence="6" key="1">
    <citation type="submission" date="2022-04" db="EMBL/GenBank/DDBJ databases">
        <title>Carnegiea gigantea Genome sequencing and assembly v2.</title>
        <authorList>
            <person name="Copetti D."/>
            <person name="Sanderson M.J."/>
            <person name="Burquez A."/>
            <person name="Wojciechowski M.F."/>
        </authorList>
    </citation>
    <scope>NUCLEOTIDE SEQUENCE</scope>
    <source>
        <strain evidence="6">SGP5-SGP5p</strain>
        <tissue evidence="6">Aerial part</tissue>
    </source>
</reference>